<organism evidence="1">
    <name type="scientific">bioreactor metagenome</name>
    <dbReference type="NCBI Taxonomy" id="1076179"/>
    <lineage>
        <taxon>unclassified sequences</taxon>
        <taxon>metagenomes</taxon>
        <taxon>ecological metagenomes</taxon>
    </lineage>
</organism>
<comment type="caution">
    <text evidence="1">The sequence shown here is derived from an EMBL/GenBank/DDBJ whole genome shotgun (WGS) entry which is preliminary data.</text>
</comment>
<reference evidence="1" key="1">
    <citation type="submission" date="2019-08" db="EMBL/GenBank/DDBJ databases">
        <authorList>
            <person name="Kucharzyk K."/>
            <person name="Murdoch R.W."/>
            <person name="Higgins S."/>
            <person name="Loffler F."/>
        </authorList>
    </citation>
    <scope>NUCLEOTIDE SEQUENCE</scope>
</reference>
<dbReference type="Pfam" id="PF10049">
    <property type="entry name" value="DUF2283"/>
    <property type="match status" value="1"/>
</dbReference>
<accession>A0A644STM3</accession>
<evidence type="ECO:0008006" key="2">
    <source>
        <dbReference type="Google" id="ProtNLM"/>
    </source>
</evidence>
<protein>
    <recommendedName>
        <fullName evidence="2">DUF2283 domain-containing protein</fullName>
    </recommendedName>
</protein>
<proteinExistence type="predicted"/>
<dbReference type="AlphaFoldDB" id="A0A644STM3"/>
<sequence>MKPNKSIDIESMYDYHFDVFGIRVKDDYEYKESVELEEGIILDFDKNDVPVALEILDASKIFDVPDKQYLSNRGPVRMSICITDELISLEVEVKVVIHNSRDIKTMDSSAINNIHAPAMKKDLASV</sequence>
<dbReference type="InterPro" id="IPR019270">
    <property type="entry name" value="DUF2283"/>
</dbReference>
<gene>
    <name evidence="1" type="ORF">SDC9_03511</name>
</gene>
<evidence type="ECO:0000313" key="1">
    <source>
        <dbReference type="EMBL" id="MPL57986.1"/>
    </source>
</evidence>
<dbReference type="EMBL" id="VSSQ01000006">
    <property type="protein sequence ID" value="MPL57986.1"/>
    <property type="molecule type" value="Genomic_DNA"/>
</dbReference>
<name>A0A644STM3_9ZZZZ</name>